<sequence length="57" mass="5556">MSLSGGIRAQAPVGAAPDPATPARSRPDAAAAGPRGQEGGTSAAMTGYGADRSACRW</sequence>
<dbReference type="Proteomes" id="UP001422759">
    <property type="component" value="Unassembled WGS sequence"/>
</dbReference>
<organism evidence="2 3">
    <name type="scientific">Kitasatospora kazusensis</name>
    <dbReference type="NCBI Taxonomy" id="407974"/>
    <lineage>
        <taxon>Bacteria</taxon>
        <taxon>Bacillati</taxon>
        <taxon>Actinomycetota</taxon>
        <taxon>Actinomycetes</taxon>
        <taxon>Kitasatosporales</taxon>
        <taxon>Streptomycetaceae</taxon>
        <taxon>Kitasatospora</taxon>
    </lineage>
</organism>
<evidence type="ECO:0000313" key="2">
    <source>
        <dbReference type="EMBL" id="GAA2157377.1"/>
    </source>
</evidence>
<comment type="caution">
    <text evidence="2">The sequence shown here is derived from an EMBL/GenBank/DDBJ whole genome shotgun (WGS) entry which is preliminary data.</text>
</comment>
<evidence type="ECO:0000256" key="1">
    <source>
        <dbReference type="SAM" id="MobiDB-lite"/>
    </source>
</evidence>
<accession>A0ABN3AA77</accession>
<evidence type="ECO:0000313" key="3">
    <source>
        <dbReference type="Proteomes" id="UP001422759"/>
    </source>
</evidence>
<dbReference type="EMBL" id="BAAANT010000059">
    <property type="protein sequence ID" value="GAA2157377.1"/>
    <property type="molecule type" value="Genomic_DNA"/>
</dbReference>
<feature type="region of interest" description="Disordered" evidence="1">
    <location>
        <begin position="1"/>
        <end position="57"/>
    </location>
</feature>
<reference evidence="2 3" key="1">
    <citation type="journal article" date="2019" name="Int. J. Syst. Evol. Microbiol.">
        <title>The Global Catalogue of Microorganisms (GCM) 10K type strain sequencing project: providing services to taxonomists for standard genome sequencing and annotation.</title>
        <authorList>
            <consortium name="The Broad Institute Genomics Platform"/>
            <consortium name="The Broad Institute Genome Sequencing Center for Infectious Disease"/>
            <person name="Wu L."/>
            <person name="Ma J."/>
        </authorList>
    </citation>
    <scope>NUCLEOTIDE SEQUENCE [LARGE SCALE GENOMIC DNA]</scope>
    <source>
        <strain evidence="2 3">JCM 14560</strain>
    </source>
</reference>
<keyword evidence="3" id="KW-1185">Reference proteome</keyword>
<gene>
    <name evidence="2" type="ORF">GCM10009760_59490</name>
</gene>
<proteinExistence type="predicted"/>
<protein>
    <submittedName>
        <fullName evidence="2">Uncharacterized protein</fullName>
    </submittedName>
</protein>
<name>A0ABN3AA77_9ACTN</name>